<dbReference type="EMBL" id="JACHLC010000001">
    <property type="protein sequence ID" value="MBB6369807.1"/>
    <property type="molecule type" value="Genomic_DNA"/>
</dbReference>
<dbReference type="InterPro" id="IPR046732">
    <property type="entry name" value="DUF6624"/>
</dbReference>
<keyword evidence="2" id="KW-1185">Reference proteome</keyword>
<dbReference type="Proteomes" id="UP000589738">
    <property type="component" value="Unassembled WGS sequence"/>
</dbReference>
<dbReference type="RefSeq" id="WP_184160063.1">
    <property type="nucleotide sequence ID" value="NZ_JACHLC010000001.1"/>
</dbReference>
<organism evidence="1 2">
    <name type="scientific">Chryseobacterium shigense</name>
    <dbReference type="NCBI Taxonomy" id="297244"/>
    <lineage>
        <taxon>Bacteria</taxon>
        <taxon>Pseudomonadati</taxon>
        <taxon>Bacteroidota</taxon>
        <taxon>Flavobacteriia</taxon>
        <taxon>Flavobacteriales</taxon>
        <taxon>Weeksellaceae</taxon>
        <taxon>Chryseobacterium group</taxon>
        <taxon>Chryseobacterium</taxon>
    </lineage>
</organism>
<accession>A0A841N077</accession>
<dbReference type="Pfam" id="PF20329">
    <property type="entry name" value="DUF6624"/>
    <property type="match status" value="1"/>
</dbReference>
<sequence length="331" mass="39355">MKKLFFLLFFILYTMNFSQKFEYFDYIEKAENLYHQKKYESSGKYFDKAYEIMNEKIIQKDLYNAACTWSMAGNLNKSFFYLNHIIENKMLQGWDDPVEFYKNLDNDSDLNNLKKDARWNTFMDTAYNNQQSYLKNINNPIAEKIKLIGEKDQEIRLRLDSIRKRDGLNTSDEKELMKQIEKQDSINILEVEKIINDYGWLGPHKIGYKNNQYLFLVIQHADLGIQKKYLPVLRQAVEDKQALPKDLAYLQDRIKRKEGLPQIYGTQVYIDKEASKYFLYPAIDIANIDQRRALVGLEPLSGYLKNSFNIKWDINEYLDKAPDLEKKLLKK</sequence>
<gene>
    <name evidence="1" type="ORF">HNP36_000860</name>
</gene>
<dbReference type="AlphaFoldDB" id="A0A841N077"/>
<evidence type="ECO:0000313" key="1">
    <source>
        <dbReference type="EMBL" id="MBB6369807.1"/>
    </source>
</evidence>
<proteinExistence type="predicted"/>
<protein>
    <submittedName>
        <fullName evidence="1">Uncharacterized protein</fullName>
    </submittedName>
</protein>
<reference evidence="1 2" key="1">
    <citation type="submission" date="2020-08" db="EMBL/GenBank/DDBJ databases">
        <title>Functional genomics of gut bacteria from endangered species of beetles.</title>
        <authorList>
            <person name="Carlos-Shanley C."/>
        </authorList>
    </citation>
    <scope>NUCLEOTIDE SEQUENCE [LARGE SCALE GENOMIC DNA]</scope>
    <source>
        <strain evidence="1 2">S00136</strain>
    </source>
</reference>
<name>A0A841N077_9FLAO</name>
<evidence type="ECO:0000313" key="2">
    <source>
        <dbReference type="Proteomes" id="UP000589738"/>
    </source>
</evidence>
<comment type="caution">
    <text evidence="1">The sequence shown here is derived from an EMBL/GenBank/DDBJ whole genome shotgun (WGS) entry which is preliminary data.</text>
</comment>